<dbReference type="AlphaFoldDB" id="A0A0N4U0H7"/>
<organism evidence="3 5">
    <name type="scientific">Dracunculus medinensis</name>
    <name type="common">Guinea worm</name>
    <dbReference type="NCBI Taxonomy" id="318479"/>
    <lineage>
        <taxon>Eukaryota</taxon>
        <taxon>Metazoa</taxon>
        <taxon>Ecdysozoa</taxon>
        <taxon>Nematoda</taxon>
        <taxon>Chromadorea</taxon>
        <taxon>Rhabditida</taxon>
        <taxon>Spirurina</taxon>
        <taxon>Dracunculoidea</taxon>
        <taxon>Dracunculidae</taxon>
        <taxon>Dracunculus</taxon>
    </lineage>
</organism>
<evidence type="ECO:0000313" key="3">
    <source>
        <dbReference type="Proteomes" id="UP000038040"/>
    </source>
</evidence>
<evidence type="ECO:0000313" key="2">
    <source>
        <dbReference type="EMBL" id="VDN54444.1"/>
    </source>
</evidence>
<gene>
    <name evidence="2" type="ORF">DME_LOCUS4417</name>
</gene>
<feature type="region of interest" description="Disordered" evidence="1">
    <location>
        <begin position="15"/>
        <end position="37"/>
    </location>
</feature>
<reference evidence="5" key="1">
    <citation type="submission" date="2017-02" db="UniProtKB">
        <authorList>
            <consortium name="WormBaseParasite"/>
        </authorList>
    </citation>
    <scope>IDENTIFICATION</scope>
</reference>
<evidence type="ECO:0000256" key="1">
    <source>
        <dbReference type="SAM" id="MobiDB-lite"/>
    </source>
</evidence>
<dbReference type="EMBL" id="UYYG01001150">
    <property type="protein sequence ID" value="VDN54444.1"/>
    <property type="molecule type" value="Genomic_DNA"/>
</dbReference>
<keyword evidence="4" id="KW-1185">Reference proteome</keyword>
<dbReference type="WBParaSite" id="DME_0000005701-mRNA-1">
    <property type="protein sequence ID" value="DME_0000005701-mRNA-1"/>
    <property type="gene ID" value="DME_0000005701"/>
</dbReference>
<name>A0A0N4U0H7_DRAME</name>
<sequence length="249" mass="27476">MNKNVDMEIVVLSDDDDDDNITGSSDPRGTAPAPTTTQATTAAIATVANAKAVTMINAGTTTNEPATFGVTASIINERPIDLRFLLKKFASWKHDLVEKNFALQADPFKFSFETKKNCEIVQNERNQNQQQQTLSLHSIGNPCLTVPNKTNLISKVTTNENKENAETHIQHRRPLQQRSQFVNSFDNAGNENRPIITKTELKGGKSKSKGIKKSKSFSQICVESCDRKAPKFAAVEFRAKFKATVAFGD</sequence>
<protein>
    <submittedName>
        <fullName evidence="2 5">Uncharacterized protein</fullName>
    </submittedName>
</protein>
<evidence type="ECO:0000313" key="4">
    <source>
        <dbReference type="Proteomes" id="UP000274756"/>
    </source>
</evidence>
<proteinExistence type="predicted"/>
<evidence type="ECO:0000313" key="5">
    <source>
        <dbReference type="WBParaSite" id="DME_0000005701-mRNA-1"/>
    </source>
</evidence>
<accession>A0A0N4U0H7</accession>
<dbReference type="Proteomes" id="UP000274756">
    <property type="component" value="Unassembled WGS sequence"/>
</dbReference>
<dbReference type="Proteomes" id="UP000038040">
    <property type="component" value="Unplaced"/>
</dbReference>
<reference evidence="2 4" key="2">
    <citation type="submission" date="2018-11" db="EMBL/GenBank/DDBJ databases">
        <authorList>
            <consortium name="Pathogen Informatics"/>
        </authorList>
    </citation>
    <scope>NUCLEOTIDE SEQUENCE [LARGE SCALE GENOMIC DNA]</scope>
</reference>